<accession>A0A147ITI3</accession>
<dbReference type="PATRIC" id="fig|172044.3.peg.1417"/>
<proteinExistence type="predicted"/>
<organism evidence="1 2">
    <name type="scientific">Sphingomonas yabuuchiae</name>
    <dbReference type="NCBI Taxonomy" id="172044"/>
    <lineage>
        <taxon>Bacteria</taxon>
        <taxon>Pseudomonadati</taxon>
        <taxon>Pseudomonadota</taxon>
        <taxon>Alphaproteobacteria</taxon>
        <taxon>Sphingomonadales</taxon>
        <taxon>Sphingomonadaceae</taxon>
        <taxon>Sphingomonas</taxon>
    </lineage>
</organism>
<dbReference type="OrthoDB" id="7402767at2"/>
<sequence length="274" mass="31367">MTARVFDPDLPWGNWLRGEHVDGETVFVDEETGERWASLRAAFWNGRLGMSNYNREPPHELLETMHAVLVATVRRKPTFYEQAHDLFESSRLYLCLFHLWLAKEGLIELAENGHGAKAVTAEGMAVIHMLLATRPYDVRRQRPSAATIAQLFELGLGPEMREDRLVRVEQAAARWDVAFLRRHEAGRPSIILSKRGEGVVPIFETVWTLGLESDEQRDRFYEWLCIRMDRWPTWGELATSYGSDRLTHHLLEAVVATLADDEVGKQIPGIAYNT</sequence>
<name>A0A147ITI3_9SPHN</name>
<dbReference type="Proteomes" id="UP000073923">
    <property type="component" value="Unassembled WGS sequence"/>
</dbReference>
<evidence type="ECO:0000313" key="1">
    <source>
        <dbReference type="EMBL" id="KTT98882.1"/>
    </source>
</evidence>
<reference evidence="1 2" key="1">
    <citation type="journal article" date="2016" name="Front. Microbiol.">
        <title>Genomic Resource of Rice Seed Associated Bacteria.</title>
        <authorList>
            <person name="Midha S."/>
            <person name="Bansal K."/>
            <person name="Sharma S."/>
            <person name="Kumar N."/>
            <person name="Patil P.P."/>
            <person name="Chaudhry V."/>
            <person name="Patil P.B."/>
        </authorList>
    </citation>
    <scope>NUCLEOTIDE SEQUENCE [LARGE SCALE GENOMIC DNA]</scope>
    <source>
        <strain evidence="1 2">NS355</strain>
    </source>
</reference>
<dbReference type="EMBL" id="LDTF01000036">
    <property type="protein sequence ID" value="KTT98882.1"/>
    <property type="molecule type" value="Genomic_DNA"/>
</dbReference>
<dbReference type="AlphaFoldDB" id="A0A147ITI3"/>
<comment type="caution">
    <text evidence="1">The sequence shown here is derived from an EMBL/GenBank/DDBJ whole genome shotgun (WGS) entry which is preliminary data.</text>
</comment>
<gene>
    <name evidence="1" type="ORF">NS355_08125</name>
</gene>
<protein>
    <submittedName>
        <fullName evidence="1">Uncharacterized protein</fullName>
    </submittedName>
</protein>
<dbReference type="RefSeq" id="WP_058745246.1">
    <property type="nucleotide sequence ID" value="NZ_LDTF01000036.1"/>
</dbReference>
<evidence type="ECO:0000313" key="2">
    <source>
        <dbReference type="Proteomes" id="UP000073923"/>
    </source>
</evidence>